<dbReference type="GO" id="GO:0034063">
    <property type="term" value="P:stress granule assembly"/>
    <property type="evidence" value="ECO:0007669"/>
    <property type="project" value="TreeGrafter"/>
</dbReference>
<dbReference type="PANTHER" id="PTHR12854">
    <property type="entry name" value="ATAXIN 2-RELATED"/>
    <property type="match status" value="1"/>
</dbReference>
<feature type="region of interest" description="Disordered" evidence="1">
    <location>
        <begin position="881"/>
        <end position="958"/>
    </location>
</feature>
<feature type="compositionally biased region" description="Polar residues" evidence="1">
    <location>
        <begin position="937"/>
        <end position="955"/>
    </location>
</feature>
<evidence type="ECO:0000256" key="1">
    <source>
        <dbReference type="SAM" id="MobiDB-lite"/>
    </source>
</evidence>
<feature type="compositionally biased region" description="Basic and acidic residues" evidence="1">
    <location>
        <begin position="509"/>
        <end position="530"/>
    </location>
</feature>
<dbReference type="Proteomes" id="UP001310890">
    <property type="component" value="Unassembled WGS sequence"/>
</dbReference>
<feature type="region of interest" description="Disordered" evidence="1">
    <location>
        <begin position="1036"/>
        <end position="1082"/>
    </location>
</feature>
<reference evidence="3" key="1">
    <citation type="submission" date="2023-08" db="EMBL/GenBank/DDBJ databases">
        <title>Black Yeasts Isolated from many extreme environments.</title>
        <authorList>
            <person name="Coleine C."/>
            <person name="Stajich J.E."/>
            <person name="Selbmann L."/>
        </authorList>
    </citation>
    <scope>NUCLEOTIDE SEQUENCE</scope>
    <source>
        <strain evidence="3">CCFEE 5401</strain>
    </source>
</reference>
<feature type="compositionally biased region" description="Polar residues" evidence="1">
    <location>
        <begin position="52"/>
        <end position="81"/>
    </location>
</feature>
<dbReference type="Pfam" id="PF14438">
    <property type="entry name" value="SM-ATX"/>
    <property type="match status" value="1"/>
</dbReference>
<dbReference type="GO" id="GO:0010494">
    <property type="term" value="C:cytoplasmic stress granule"/>
    <property type="evidence" value="ECO:0007669"/>
    <property type="project" value="TreeGrafter"/>
</dbReference>
<dbReference type="GO" id="GO:0003729">
    <property type="term" value="F:mRNA binding"/>
    <property type="evidence" value="ECO:0007669"/>
    <property type="project" value="TreeGrafter"/>
</dbReference>
<accession>A0AAN7TDP4</accession>
<organism evidence="3 4">
    <name type="scientific">Meristemomyces frigidus</name>
    <dbReference type="NCBI Taxonomy" id="1508187"/>
    <lineage>
        <taxon>Eukaryota</taxon>
        <taxon>Fungi</taxon>
        <taxon>Dikarya</taxon>
        <taxon>Ascomycota</taxon>
        <taxon>Pezizomycotina</taxon>
        <taxon>Dothideomycetes</taxon>
        <taxon>Dothideomycetidae</taxon>
        <taxon>Mycosphaerellales</taxon>
        <taxon>Teratosphaeriaceae</taxon>
        <taxon>Meristemomyces</taxon>
    </lineage>
</organism>
<dbReference type="EMBL" id="JAVRRL010000053">
    <property type="protein sequence ID" value="KAK5110100.1"/>
    <property type="molecule type" value="Genomic_DNA"/>
</dbReference>
<proteinExistence type="predicted"/>
<evidence type="ECO:0000313" key="3">
    <source>
        <dbReference type="EMBL" id="KAK5110100.1"/>
    </source>
</evidence>
<dbReference type="InterPro" id="IPR025852">
    <property type="entry name" value="SM_dom_ATX"/>
</dbReference>
<evidence type="ECO:0000313" key="4">
    <source>
        <dbReference type="Proteomes" id="UP001310890"/>
    </source>
</evidence>
<dbReference type="PANTHER" id="PTHR12854:SF7">
    <property type="entry name" value="ATAXIN-2 HOMOLOG"/>
    <property type="match status" value="1"/>
</dbReference>
<feature type="domain" description="LsmAD" evidence="2">
    <location>
        <begin position="270"/>
        <end position="342"/>
    </location>
</feature>
<feature type="compositionally biased region" description="Polar residues" evidence="1">
    <location>
        <begin position="1036"/>
        <end position="1052"/>
    </location>
</feature>
<feature type="compositionally biased region" description="Gly residues" evidence="1">
    <location>
        <begin position="1059"/>
        <end position="1073"/>
    </location>
</feature>
<feature type="region of interest" description="Disordered" evidence="1">
    <location>
        <begin position="509"/>
        <end position="692"/>
    </location>
</feature>
<feature type="region of interest" description="Disordered" evidence="1">
    <location>
        <begin position="1"/>
        <end position="107"/>
    </location>
</feature>
<dbReference type="AlphaFoldDB" id="A0AAN7TDP4"/>
<feature type="compositionally biased region" description="Polar residues" evidence="1">
    <location>
        <begin position="560"/>
        <end position="573"/>
    </location>
</feature>
<feature type="region of interest" description="Disordered" evidence="1">
    <location>
        <begin position="390"/>
        <end position="438"/>
    </location>
</feature>
<feature type="compositionally biased region" description="Polar residues" evidence="1">
    <location>
        <begin position="903"/>
        <end position="927"/>
    </location>
</feature>
<protein>
    <recommendedName>
        <fullName evidence="2">LsmAD domain-containing protein</fullName>
    </recommendedName>
</protein>
<feature type="compositionally biased region" description="Low complexity" evidence="1">
    <location>
        <begin position="9"/>
        <end position="20"/>
    </location>
</feature>
<evidence type="ECO:0000259" key="2">
    <source>
        <dbReference type="SMART" id="SM01272"/>
    </source>
</evidence>
<feature type="compositionally biased region" description="Basic and acidic residues" evidence="1">
    <location>
        <begin position="406"/>
        <end position="417"/>
    </location>
</feature>
<dbReference type="InterPro" id="IPR009604">
    <property type="entry name" value="LsmAD_domain"/>
</dbReference>
<comment type="caution">
    <text evidence="3">The sequence shown here is derived from an EMBL/GenBank/DDBJ whole genome shotgun (WGS) entry which is preliminary data.</text>
</comment>
<dbReference type="Pfam" id="PF06741">
    <property type="entry name" value="LsmAD"/>
    <property type="match status" value="1"/>
</dbReference>
<dbReference type="InterPro" id="IPR045117">
    <property type="entry name" value="ATXN2-like"/>
</dbReference>
<feature type="compositionally biased region" description="Basic and acidic residues" evidence="1">
    <location>
        <begin position="680"/>
        <end position="692"/>
    </location>
</feature>
<feature type="compositionally biased region" description="Low complexity" evidence="1">
    <location>
        <begin position="534"/>
        <end position="547"/>
    </location>
</feature>
<sequence length="1082" mass="116856">MSTVTANGSDASRSSSTNSSAPKQSFKGGSNAAKALDGARKQNGSPVDGQNRKQQQSAQPKAWQGTNPITQRPSSSMTNGTEKPLPKLPQHAQQVHHGGKAEKSADKHAHDRLLFAVANCMGLEATLTLKNGEQYSGVFCGGSFESSRSKYTMKMVRQTRTQGDPHVNGNTDSQVEYVGEGEDHAMAFDVQDTMSLAVDGVDTSASSAQQNGTTSSFLTDTQISARGPAMPQERELQRWDASADTDMDLSLELSGNQAGWDQFAVNERMYGVQSTYDENIYTTAIDRSDPRYRQKEAEAQRIANEIEGSVTGNAHVAEERRVDAYQEDAGDEEEKYSGIQREPSMPLPKRSTGAYVPPSQRPITNTPTVSGAPFDPAIISVARPVALPQPPVSIQPPANEPSVSAERLKPADTKTSSRETSVPAVAQPVGGPTDQAEDHVRKTRDAFKEFANLEKLKARQAQEQKRAGARQEKNVKLNDLKKFAANFKLNSRVPDDLVPILAKDREKQQEIKRKAEEAAKEHEVTAEDRKKRLSASATPPTPASTTPQINAGPLFEQRAPYNQHSRARVSQQMRGGPNNMAGQTQSPRVHMGQGRSNQGYGRGGMSIQPPHIDSRVLSGPAIPSDPTPLSPTSANRLNINAIEFRPTASAFTPSGTTPSPQRKTSQATSVSAAEPAARFFGKDEKAKTSDDRKEMDAAFNPVSKMLISPDDALTEPAKKSIAANGGIPQPYRTAPTWPGEDGKSYKDEFYRQYAPSQGISPMHTPNSNAAHMPHAHQLPPHMQGPHMTPPNHRQQYYSHQQGPHIPAFDPRMQQFGPNGSVHNSPRFNQAQIALGGQMQHMQMQQYGGQPIPGQYGMSPSMQHRQMQGMQAGGSQQMMMGGAMSGQQFGQSKSSLRSRPGDYQQANSATVPGQSQRGYSSGGPQFANQHMAPMMAPNPSSGGSYMNTPMQQQHSGYSPMPPHAQPNMGHPNQHAGAQGGYNASPRPPMMTPHGSHQGYNMNMNQQMHSGGPGMQGHYGVGQGQQPHPMHLQQRQLSSGYGQQAMQTPRQGQSVPMMGHGSPGMGMGGSQGPGPKGEEMPKGG</sequence>
<feature type="compositionally biased region" description="Polar residues" evidence="1">
    <location>
        <begin position="649"/>
        <end position="671"/>
    </location>
</feature>
<feature type="region of interest" description="Disordered" evidence="1">
    <location>
        <begin position="326"/>
        <end position="369"/>
    </location>
</feature>
<gene>
    <name evidence="3" type="ORF">LTR62_006234</name>
</gene>
<dbReference type="SMART" id="SM01272">
    <property type="entry name" value="LsmAD"/>
    <property type="match status" value="1"/>
</dbReference>
<feature type="compositionally biased region" description="Low complexity" evidence="1">
    <location>
        <begin position="881"/>
        <end position="891"/>
    </location>
</feature>
<name>A0AAN7TDP4_9PEZI</name>